<sequence>MPRPRVLPENRRRAYEACVACRITKKRCSGTFPCTKCIHMGRADSCVPTTRSNIAQRPSNPDRVMNPPPSGATPRDTSRSSISNHSTHDHASNHASVESGSRSPEALHRTRPRMLRNLQGERVYVGRAASLSFLQLLRDMVTQHIGPSQFSHNLKLEDMLETETPHDISPVVESEIDPYEILDFVRQYRIALSGFVHIPSDSEIDQTIYEPTQGETDSQRTKSALRDIKIAIGAQSSKSDPASLRIERFFFARGQRRAFAGMVENPSLELVKLFLLMSYYMLGACRRNAAFMYLGIAARAAVALGLHLRDTSGVLPTEQERERTYVWMSLRTSDLLTSSILGRPPATSNLRSEFGGTLIDLEQSGSKEERLNASYRMSQILEEIIDRLYGEKTASTETAEALLEKLSAWSNSLPELLLASPSTDMERLAAQEHIIGSLHIACTYHFAVIIVTRPFLISVLGVRLARLCQTPAADEGLVPEDAAHSKLATACIDSALYMVQTCMEVYHSRLMLGNMCILKAFIFAAALVLGFSMFSHKEADSAVEEAFNGALQILQTLAQQSAQASHYYEILTLLKSAIDEQRQRLMQYSNQHKNRYVSKLFSLSSPNTNAGTQDNIAMSVESNESLLTAPLNPLDSWSFMDPPENNSDFPGWDGMELPLWDSFPFMPGSLQMSNRTSESN</sequence>
<feature type="compositionally biased region" description="Polar residues" evidence="6">
    <location>
        <begin position="93"/>
        <end position="102"/>
    </location>
</feature>
<keyword evidence="7" id="KW-1133">Transmembrane helix</keyword>
<dbReference type="GO" id="GO:0000981">
    <property type="term" value="F:DNA-binding transcription factor activity, RNA polymerase II-specific"/>
    <property type="evidence" value="ECO:0007669"/>
    <property type="project" value="InterPro"/>
</dbReference>
<dbReference type="InterPro" id="IPR001138">
    <property type="entry name" value="Zn2Cys6_DnaBD"/>
</dbReference>
<dbReference type="AlphaFoldDB" id="A0AAD4CG39"/>
<evidence type="ECO:0000256" key="4">
    <source>
        <dbReference type="ARBA" id="ARBA00023163"/>
    </source>
</evidence>
<dbReference type="InterPro" id="IPR051127">
    <property type="entry name" value="Fungal_SecMet_Regulators"/>
</dbReference>
<protein>
    <recommendedName>
        <fullName evidence="8">Zn(2)-C6 fungal-type domain-containing protein</fullName>
    </recommendedName>
</protein>
<feature type="transmembrane region" description="Helical" evidence="7">
    <location>
        <begin position="510"/>
        <end position="531"/>
    </location>
</feature>
<evidence type="ECO:0000256" key="2">
    <source>
        <dbReference type="ARBA" id="ARBA00023015"/>
    </source>
</evidence>
<dbReference type="GO" id="GO:0000978">
    <property type="term" value="F:RNA polymerase II cis-regulatory region sequence-specific DNA binding"/>
    <property type="evidence" value="ECO:0007669"/>
    <property type="project" value="TreeGrafter"/>
</dbReference>
<keyword evidence="7" id="KW-0812">Transmembrane</keyword>
<gene>
    <name evidence="9" type="ORF">FE257_012249</name>
</gene>
<dbReference type="PROSITE" id="PS50048">
    <property type="entry name" value="ZN2_CY6_FUNGAL_2"/>
    <property type="match status" value="1"/>
</dbReference>
<dbReference type="SUPFAM" id="SSF57701">
    <property type="entry name" value="Zn2/Cys6 DNA-binding domain"/>
    <property type="match status" value="1"/>
</dbReference>
<reference evidence="9" key="1">
    <citation type="journal article" date="2019" name="Beilstein J. Org. Chem.">
        <title>Nanangenines: drimane sesquiterpenoids as the dominant metabolite cohort of a novel Australian fungus, Aspergillus nanangensis.</title>
        <authorList>
            <person name="Lacey H.J."/>
            <person name="Gilchrist C.L.M."/>
            <person name="Crombie A."/>
            <person name="Kalaitzis J.A."/>
            <person name="Vuong D."/>
            <person name="Rutledge P.J."/>
            <person name="Turner P."/>
            <person name="Pitt J.I."/>
            <person name="Lacey E."/>
            <person name="Chooi Y.H."/>
            <person name="Piggott A.M."/>
        </authorList>
    </citation>
    <scope>NUCLEOTIDE SEQUENCE</scope>
    <source>
        <strain evidence="9">MST-FP2251</strain>
    </source>
</reference>
<evidence type="ECO:0000259" key="8">
    <source>
        <dbReference type="PROSITE" id="PS50048"/>
    </source>
</evidence>
<keyword evidence="7" id="KW-0472">Membrane</keyword>
<accession>A0AAD4CG39</accession>
<feature type="domain" description="Zn(2)-C6 fungal-type" evidence="8">
    <location>
        <begin position="17"/>
        <end position="47"/>
    </location>
</feature>
<dbReference type="GO" id="GO:0006351">
    <property type="term" value="P:DNA-templated transcription"/>
    <property type="evidence" value="ECO:0007669"/>
    <property type="project" value="InterPro"/>
</dbReference>
<keyword evidence="10" id="KW-1185">Reference proteome</keyword>
<comment type="caution">
    <text evidence="9">The sequence shown here is derived from an EMBL/GenBank/DDBJ whole genome shotgun (WGS) entry which is preliminary data.</text>
</comment>
<evidence type="ECO:0000313" key="10">
    <source>
        <dbReference type="Proteomes" id="UP001194746"/>
    </source>
</evidence>
<evidence type="ECO:0000313" key="9">
    <source>
        <dbReference type="EMBL" id="KAF9885871.1"/>
    </source>
</evidence>
<keyword evidence="3" id="KW-0238">DNA-binding</keyword>
<evidence type="ECO:0000256" key="7">
    <source>
        <dbReference type="SAM" id="Phobius"/>
    </source>
</evidence>
<dbReference type="Proteomes" id="UP001194746">
    <property type="component" value="Unassembled WGS sequence"/>
</dbReference>
<feature type="compositionally biased region" description="Polar residues" evidence="6">
    <location>
        <begin position="49"/>
        <end position="59"/>
    </location>
</feature>
<dbReference type="GO" id="GO:0000435">
    <property type="term" value="P:positive regulation of transcription from RNA polymerase II promoter by galactose"/>
    <property type="evidence" value="ECO:0007669"/>
    <property type="project" value="TreeGrafter"/>
</dbReference>
<dbReference type="InterPro" id="IPR036864">
    <property type="entry name" value="Zn2-C6_fun-type_DNA-bd_sf"/>
</dbReference>
<keyword evidence="1" id="KW-0479">Metal-binding</keyword>
<dbReference type="SMART" id="SM00906">
    <property type="entry name" value="Fungal_trans"/>
    <property type="match status" value="1"/>
</dbReference>
<keyword evidence="5" id="KW-0539">Nucleus</keyword>
<dbReference type="PANTHER" id="PTHR47424">
    <property type="entry name" value="REGULATORY PROTEIN GAL4"/>
    <property type="match status" value="1"/>
</dbReference>
<evidence type="ECO:0000256" key="5">
    <source>
        <dbReference type="ARBA" id="ARBA00023242"/>
    </source>
</evidence>
<dbReference type="CDD" id="cd12148">
    <property type="entry name" value="fungal_TF_MHR"/>
    <property type="match status" value="1"/>
</dbReference>
<dbReference type="GO" id="GO:0005634">
    <property type="term" value="C:nucleus"/>
    <property type="evidence" value="ECO:0007669"/>
    <property type="project" value="TreeGrafter"/>
</dbReference>
<dbReference type="PROSITE" id="PS00463">
    <property type="entry name" value="ZN2_CY6_FUNGAL_1"/>
    <property type="match status" value="1"/>
</dbReference>
<dbReference type="Gene3D" id="4.10.240.10">
    <property type="entry name" value="Zn(2)-C6 fungal-type DNA-binding domain"/>
    <property type="match status" value="1"/>
</dbReference>
<keyword evidence="4" id="KW-0804">Transcription</keyword>
<dbReference type="Pfam" id="PF04082">
    <property type="entry name" value="Fungal_trans"/>
    <property type="match status" value="1"/>
</dbReference>
<evidence type="ECO:0000256" key="6">
    <source>
        <dbReference type="SAM" id="MobiDB-lite"/>
    </source>
</evidence>
<evidence type="ECO:0000256" key="3">
    <source>
        <dbReference type="ARBA" id="ARBA00023125"/>
    </source>
</evidence>
<dbReference type="GO" id="GO:0008270">
    <property type="term" value="F:zinc ion binding"/>
    <property type="evidence" value="ECO:0007669"/>
    <property type="project" value="InterPro"/>
</dbReference>
<dbReference type="SMART" id="SM00066">
    <property type="entry name" value="GAL4"/>
    <property type="match status" value="1"/>
</dbReference>
<dbReference type="InterPro" id="IPR007219">
    <property type="entry name" value="XnlR_reg_dom"/>
</dbReference>
<feature type="region of interest" description="Disordered" evidence="6">
    <location>
        <begin position="49"/>
        <end position="111"/>
    </location>
</feature>
<dbReference type="CDD" id="cd00067">
    <property type="entry name" value="GAL4"/>
    <property type="match status" value="1"/>
</dbReference>
<dbReference type="PANTHER" id="PTHR47424:SF9">
    <property type="entry name" value="TAH-2"/>
    <property type="match status" value="1"/>
</dbReference>
<keyword evidence="2" id="KW-0805">Transcription regulation</keyword>
<evidence type="ECO:0000256" key="1">
    <source>
        <dbReference type="ARBA" id="ARBA00022723"/>
    </source>
</evidence>
<name>A0AAD4CG39_ASPNN</name>
<proteinExistence type="predicted"/>
<dbReference type="EMBL" id="VCAU01000087">
    <property type="protein sequence ID" value="KAF9885871.1"/>
    <property type="molecule type" value="Genomic_DNA"/>
</dbReference>
<organism evidence="9 10">
    <name type="scientific">Aspergillus nanangensis</name>
    <dbReference type="NCBI Taxonomy" id="2582783"/>
    <lineage>
        <taxon>Eukaryota</taxon>
        <taxon>Fungi</taxon>
        <taxon>Dikarya</taxon>
        <taxon>Ascomycota</taxon>
        <taxon>Pezizomycotina</taxon>
        <taxon>Eurotiomycetes</taxon>
        <taxon>Eurotiomycetidae</taxon>
        <taxon>Eurotiales</taxon>
        <taxon>Aspergillaceae</taxon>
        <taxon>Aspergillus</taxon>
        <taxon>Aspergillus subgen. Circumdati</taxon>
    </lineage>
</organism>
<reference evidence="9" key="2">
    <citation type="submission" date="2020-02" db="EMBL/GenBank/DDBJ databases">
        <authorList>
            <person name="Gilchrist C.L.M."/>
            <person name="Chooi Y.-H."/>
        </authorList>
    </citation>
    <scope>NUCLEOTIDE SEQUENCE</scope>
    <source>
        <strain evidence="9">MST-FP2251</strain>
    </source>
</reference>
<dbReference type="Pfam" id="PF00172">
    <property type="entry name" value="Zn_clus"/>
    <property type="match status" value="1"/>
</dbReference>